<proteinExistence type="predicted"/>
<evidence type="ECO:0000313" key="2">
    <source>
        <dbReference type="EMBL" id="RCJ39366.1"/>
    </source>
</evidence>
<dbReference type="EMBL" id="LXQE01000096">
    <property type="protein sequence ID" value="RCJ39366.1"/>
    <property type="molecule type" value="Genomic_DNA"/>
</dbReference>
<dbReference type="InterPro" id="IPR013783">
    <property type="entry name" value="Ig-like_fold"/>
</dbReference>
<evidence type="ECO:0000313" key="3">
    <source>
        <dbReference type="Proteomes" id="UP000252085"/>
    </source>
</evidence>
<sequence>MKLSFRRILLPFFLVLLGVQPAFAFKLLPISRTFTPIGSGATQSYQVVNDSNERLAVQVSIVQRQMDLAGKEDYKPADEDFLVYPPQILLEPQKTQTVRVTWLGDPQPTKELAYRIIAEQLPIDLEKPQANQTKPVGTVKVLLRYLGSLYIRPANVQPDVVLEGAELQKGTNSANELAISFNNRGTARAALKNLKLHLTGQGKTIDLQPEQLKEINNAVILAGNKRRFVMPWPNNLPVGAVTAKFESE</sequence>
<dbReference type="SUPFAM" id="SSF49354">
    <property type="entry name" value="PapD-like"/>
    <property type="match status" value="1"/>
</dbReference>
<dbReference type="PANTHER" id="PTHR30251:SF4">
    <property type="entry name" value="SLR1668 PROTEIN"/>
    <property type="match status" value="1"/>
</dbReference>
<dbReference type="GO" id="GO:0071555">
    <property type="term" value="P:cell wall organization"/>
    <property type="evidence" value="ECO:0007669"/>
    <property type="project" value="InterPro"/>
</dbReference>
<evidence type="ECO:0000259" key="1">
    <source>
        <dbReference type="Pfam" id="PF00345"/>
    </source>
</evidence>
<reference evidence="2 3" key="1">
    <citation type="submission" date="2016-04" db="EMBL/GenBank/DDBJ databases">
        <authorList>
            <person name="Evans L.H."/>
            <person name="Alamgir A."/>
            <person name="Owens N."/>
            <person name="Weber N.D."/>
            <person name="Virtaneva K."/>
            <person name="Barbian K."/>
            <person name="Babar A."/>
            <person name="Rosenke K."/>
        </authorList>
    </citation>
    <scope>NUCLEOTIDE SEQUENCE [LARGE SCALE GENOMIC DNA]</scope>
    <source>
        <strain evidence="2">NIES-2108</strain>
    </source>
</reference>
<organism evidence="2 3">
    <name type="scientific">Nostoc punctiforme NIES-2108</name>
    <dbReference type="NCBI Taxonomy" id="1356359"/>
    <lineage>
        <taxon>Bacteria</taxon>
        <taxon>Bacillati</taxon>
        <taxon>Cyanobacteriota</taxon>
        <taxon>Cyanophyceae</taxon>
        <taxon>Nostocales</taxon>
        <taxon>Nostocaceae</taxon>
        <taxon>Nostoc</taxon>
    </lineage>
</organism>
<comment type="caution">
    <text evidence="2">The sequence shown here is derived from an EMBL/GenBank/DDBJ whole genome shotgun (WGS) entry which is preliminary data.</text>
</comment>
<dbReference type="Pfam" id="PF00345">
    <property type="entry name" value="PapD_N"/>
    <property type="match status" value="1"/>
</dbReference>
<dbReference type="InterPro" id="IPR050643">
    <property type="entry name" value="Periplasmic_pilus_chap"/>
</dbReference>
<dbReference type="AlphaFoldDB" id="A0A367RS12"/>
<protein>
    <submittedName>
        <fullName evidence="2">Pilus assembly protein PapD</fullName>
    </submittedName>
</protein>
<name>A0A367RS12_NOSPU</name>
<dbReference type="GO" id="GO:0030288">
    <property type="term" value="C:outer membrane-bounded periplasmic space"/>
    <property type="evidence" value="ECO:0007669"/>
    <property type="project" value="InterPro"/>
</dbReference>
<dbReference type="PANTHER" id="PTHR30251">
    <property type="entry name" value="PILUS ASSEMBLY CHAPERONE"/>
    <property type="match status" value="1"/>
</dbReference>
<accession>A0A367RS12</accession>
<dbReference type="InterPro" id="IPR008962">
    <property type="entry name" value="PapD-like_sf"/>
</dbReference>
<feature type="domain" description="Pili assembly chaperone N-terminal" evidence="1">
    <location>
        <begin position="41"/>
        <end position="156"/>
    </location>
</feature>
<dbReference type="Proteomes" id="UP000252085">
    <property type="component" value="Unassembled WGS sequence"/>
</dbReference>
<gene>
    <name evidence="2" type="ORF">A6769_06245</name>
</gene>
<dbReference type="InterPro" id="IPR016147">
    <property type="entry name" value="Pili_assmbl_chaperone_N"/>
</dbReference>
<dbReference type="Gene3D" id="2.60.40.10">
    <property type="entry name" value="Immunoglobulins"/>
    <property type="match status" value="1"/>
</dbReference>